<dbReference type="CDD" id="cd09823">
    <property type="entry name" value="peroxinectin_like"/>
    <property type="match status" value="1"/>
</dbReference>
<keyword evidence="4" id="KW-0575">Peroxidase</keyword>
<dbReference type="GO" id="GO:0020037">
    <property type="term" value="F:heme binding"/>
    <property type="evidence" value="ECO:0007669"/>
    <property type="project" value="InterPro"/>
</dbReference>
<reference evidence="4" key="1">
    <citation type="journal article" date="2012" name="Nature">
        <title>The oyster genome reveals stress adaptation and complexity of shell formation.</title>
        <authorList>
            <person name="Zhang G."/>
            <person name="Fang X."/>
            <person name="Guo X."/>
            <person name="Li L."/>
            <person name="Luo R."/>
            <person name="Xu F."/>
            <person name="Yang P."/>
            <person name="Zhang L."/>
            <person name="Wang X."/>
            <person name="Qi H."/>
            <person name="Xiong Z."/>
            <person name="Que H."/>
            <person name="Xie Y."/>
            <person name="Holland P.W."/>
            <person name="Paps J."/>
            <person name="Zhu Y."/>
            <person name="Wu F."/>
            <person name="Chen Y."/>
            <person name="Wang J."/>
            <person name="Peng C."/>
            <person name="Meng J."/>
            <person name="Yang L."/>
            <person name="Liu J."/>
            <person name="Wen B."/>
            <person name="Zhang N."/>
            <person name="Huang Z."/>
            <person name="Zhu Q."/>
            <person name="Feng Y."/>
            <person name="Mount A."/>
            <person name="Hedgecock D."/>
            <person name="Xu Z."/>
            <person name="Liu Y."/>
            <person name="Domazet-Loso T."/>
            <person name="Du Y."/>
            <person name="Sun X."/>
            <person name="Zhang S."/>
            <person name="Liu B."/>
            <person name="Cheng P."/>
            <person name="Jiang X."/>
            <person name="Li J."/>
            <person name="Fan D."/>
            <person name="Wang W."/>
            <person name="Fu W."/>
            <person name="Wang T."/>
            <person name="Wang B."/>
            <person name="Zhang J."/>
            <person name="Peng Z."/>
            <person name="Li Y."/>
            <person name="Li N."/>
            <person name="Wang J."/>
            <person name="Chen M."/>
            <person name="He Y."/>
            <person name="Tan F."/>
            <person name="Song X."/>
            <person name="Zheng Q."/>
            <person name="Huang R."/>
            <person name="Yang H."/>
            <person name="Du X."/>
            <person name="Chen L."/>
            <person name="Yang M."/>
            <person name="Gaffney P.M."/>
            <person name="Wang S."/>
            <person name="Luo L."/>
            <person name="She Z."/>
            <person name="Ming Y."/>
            <person name="Huang W."/>
            <person name="Zhang S."/>
            <person name="Huang B."/>
            <person name="Zhang Y."/>
            <person name="Qu T."/>
            <person name="Ni P."/>
            <person name="Miao G."/>
            <person name="Wang J."/>
            <person name="Wang Q."/>
            <person name="Steinberg C.E."/>
            <person name="Wang H."/>
            <person name="Li N."/>
            <person name="Qian L."/>
            <person name="Zhang G."/>
            <person name="Li Y."/>
            <person name="Yang H."/>
            <person name="Liu X."/>
            <person name="Wang J."/>
            <person name="Yin Y."/>
            <person name="Wang J."/>
        </authorList>
    </citation>
    <scope>NUCLEOTIDE SEQUENCE [LARGE SCALE GENOMIC DNA]</scope>
    <source>
        <strain evidence="4">05x7-T-G4-1.051#20</strain>
    </source>
</reference>
<keyword evidence="3" id="KW-0325">Glycoprotein</keyword>
<comment type="subcellular location">
    <subcellularLocation>
        <location evidence="1">Secreted</location>
    </subcellularLocation>
</comment>
<evidence type="ECO:0000256" key="2">
    <source>
        <dbReference type="ARBA" id="ARBA00022525"/>
    </source>
</evidence>
<dbReference type="GO" id="GO:0004601">
    <property type="term" value="F:peroxidase activity"/>
    <property type="evidence" value="ECO:0007669"/>
    <property type="project" value="UniProtKB-KW"/>
</dbReference>
<evidence type="ECO:0000313" key="4">
    <source>
        <dbReference type="EMBL" id="EKC32636.1"/>
    </source>
</evidence>
<gene>
    <name evidence="4" type="ORF">CGI_10019040</name>
</gene>
<dbReference type="InterPro" id="IPR037120">
    <property type="entry name" value="Haem_peroxidase_sf_animal"/>
</dbReference>
<dbReference type="GO" id="GO:0005576">
    <property type="term" value="C:extracellular region"/>
    <property type="evidence" value="ECO:0007669"/>
    <property type="project" value="UniProtKB-SubCell"/>
</dbReference>
<name>K1REX9_MAGGI</name>
<proteinExistence type="predicted"/>
<dbReference type="PROSITE" id="PS50292">
    <property type="entry name" value="PEROXIDASE_3"/>
    <property type="match status" value="1"/>
</dbReference>
<dbReference type="PANTHER" id="PTHR11475">
    <property type="entry name" value="OXIDASE/PEROXIDASE"/>
    <property type="match status" value="1"/>
</dbReference>
<dbReference type="PANTHER" id="PTHR11475:SF4">
    <property type="entry name" value="CHORION PEROXIDASE"/>
    <property type="match status" value="1"/>
</dbReference>
<evidence type="ECO:0000256" key="1">
    <source>
        <dbReference type="ARBA" id="ARBA00004613"/>
    </source>
</evidence>
<dbReference type="HOGENOM" id="CLU_006087_2_2_1"/>
<dbReference type="GO" id="GO:0006979">
    <property type="term" value="P:response to oxidative stress"/>
    <property type="evidence" value="ECO:0007669"/>
    <property type="project" value="InterPro"/>
</dbReference>
<keyword evidence="2" id="KW-0964">Secreted</keyword>
<dbReference type="InterPro" id="IPR019791">
    <property type="entry name" value="Haem_peroxidase_animal"/>
</dbReference>
<evidence type="ECO:0000256" key="3">
    <source>
        <dbReference type="ARBA" id="ARBA00023180"/>
    </source>
</evidence>
<accession>K1REX9</accession>
<protein>
    <submittedName>
        <fullName evidence="4">Chorion peroxidase</fullName>
    </submittedName>
</protein>
<dbReference type="Gene3D" id="1.10.640.10">
    <property type="entry name" value="Haem peroxidase domain superfamily, animal type"/>
    <property type="match status" value="1"/>
</dbReference>
<sequence length="533" mass="61098">MKAWGGTLILWERPSEECAFENPIDCDSDPKYKHIRTYDGSCNNLQHPYWGKARTPLARFLKSDYDDGTGSPRLLGKDGDALPNPRDIRLSIHEKSLPIHELKNHSLFLMQWGQRTSHDMLLKVESKEDLDCCGEDSGKENCEIPIPVRSDDPYYSQYKRTCLNFRRSKASADLKCTFGTRQQLSNVTSFIDASDLYGSNDVTNANLRTKVDGDFRANQHPALMSLQTILLREHNHIARKLKFQNPEWNDEKLFQESRRIVIAEIQHITFSSFLPNILGSKIMNLFDLYPRPIEEYFTGYDDRVIPTSRNSFMAAAFRFGHSLVNDHLAFKDCAGNKERTLFRHLWGNPDKLYEANGIEKTLRGLQEEHSQSVDRYKSEEMIRFFESPDQAGTDVISMNINRGRDHGIAGYMEWRKMCKLSTADQFSSLTDHTPEMVKLLQSQYRHPSDIDLFVGGVTETPLPEALVGPTFACIIGLQFKALKYGDRFYYESSHPEVRLTITQLKEIKKTTLAGVVCRNTDIGEIQKDVFSHG</sequence>
<dbReference type="SUPFAM" id="SSF48113">
    <property type="entry name" value="Heme-dependent peroxidases"/>
    <property type="match status" value="1"/>
</dbReference>
<organism evidence="4">
    <name type="scientific">Magallana gigas</name>
    <name type="common">Pacific oyster</name>
    <name type="synonym">Crassostrea gigas</name>
    <dbReference type="NCBI Taxonomy" id="29159"/>
    <lineage>
        <taxon>Eukaryota</taxon>
        <taxon>Metazoa</taxon>
        <taxon>Spiralia</taxon>
        <taxon>Lophotrochozoa</taxon>
        <taxon>Mollusca</taxon>
        <taxon>Bivalvia</taxon>
        <taxon>Autobranchia</taxon>
        <taxon>Pteriomorphia</taxon>
        <taxon>Ostreida</taxon>
        <taxon>Ostreoidea</taxon>
        <taxon>Ostreidae</taxon>
        <taxon>Magallana</taxon>
    </lineage>
</organism>
<dbReference type="PRINTS" id="PR00457">
    <property type="entry name" value="ANPEROXIDASE"/>
</dbReference>
<dbReference type="FunCoup" id="K1REX9">
    <property type="interactions" value="7"/>
</dbReference>
<dbReference type="AlphaFoldDB" id="K1REX9"/>
<dbReference type="InterPro" id="IPR010255">
    <property type="entry name" value="Haem_peroxidase_sf"/>
</dbReference>
<dbReference type="EMBL" id="JH819067">
    <property type="protein sequence ID" value="EKC32636.1"/>
    <property type="molecule type" value="Genomic_DNA"/>
</dbReference>
<keyword evidence="4" id="KW-0560">Oxidoreductase</keyword>
<dbReference type="Pfam" id="PF03098">
    <property type="entry name" value="An_peroxidase"/>
    <property type="match status" value="1"/>
</dbReference>
<dbReference type="InParanoid" id="K1REX9"/>